<dbReference type="InterPro" id="IPR025340">
    <property type="entry name" value="DUF4246"/>
</dbReference>
<feature type="domain" description="DUF4246" evidence="1">
    <location>
        <begin position="97"/>
        <end position="631"/>
    </location>
</feature>
<evidence type="ECO:0000313" key="3">
    <source>
        <dbReference type="EMBL" id="KAK6004280.1"/>
    </source>
</evidence>
<sequence>MAPPFADPPPFDNSGRGPLAVPGFGFPVELELHPEDRFTHGVREWFQEPNITARELAMLSFMDKITDRPTWSTDVFDDKATSLLYQEALRSRLISPQTWVWCLSELQDKARDFQSSGRILVYNVGVAICKSDIVVDEETRTLIKDEISVLESSLPSEAATLDPSPDTPRQKHRLVDPLLYPLIYGKSRVLAKGEIVPLDDMFQHISKCNIAPKIPVVGNHLLLSHILNPAWYGYSEWQMNRERGPSWSTNFQRLPCEIDFLKSSGTDVRITSYINGLHPRNHGLYHAIEKLVSASIEPWNDVLIKQGRGRFPTRIKTYGISYEPPSPDFDRLAEAGKHPGSEPYYAAIEEAKAYCTQPDFDPYDSSDEEEREWNSRFKRPDDLDAWCRSGKDLALPVRIKHLQLTHFVHPEPGTAYTYQQWKAGQAWETIIKKKACDYRLDVESPTAQIPHETYRVALQESFRQKGLQVIVKIDRIELNPSESRFPGSDWHVEGLHNEHIVANSMYILEEENTSEPRIEFRQETSLDLNEFDENEYDLKSLLKVFDVHYKEQILQGSHAPPSLQKLGSVGLPVGRLLAWPNVLHHRITPFELVDKTKSGHRSFLTLSLVDPSYRVCSTRNVPPQDHDWWAEQALAAALPRNVGVPRELVDHIDSYTDNWPMSLEEATKDREQMAKEQKDHERDIMNRPGDCYDFNLDDFAWREWPSLPSMELGSS</sequence>
<dbReference type="EMBL" id="JASGXD010000008">
    <property type="protein sequence ID" value="KAK6004280.1"/>
    <property type="molecule type" value="Genomic_DNA"/>
</dbReference>
<protein>
    <submittedName>
        <fullName evidence="3">Uncharacterized protein</fullName>
    </submittedName>
</protein>
<organism evidence="3 4">
    <name type="scientific">Aureobasidium pullulans</name>
    <name type="common">Black yeast</name>
    <name type="synonym">Pullularia pullulans</name>
    <dbReference type="NCBI Taxonomy" id="5580"/>
    <lineage>
        <taxon>Eukaryota</taxon>
        <taxon>Fungi</taxon>
        <taxon>Dikarya</taxon>
        <taxon>Ascomycota</taxon>
        <taxon>Pezizomycotina</taxon>
        <taxon>Dothideomycetes</taxon>
        <taxon>Dothideomycetidae</taxon>
        <taxon>Dothideales</taxon>
        <taxon>Saccotheciaceae</taxon>
        <taxon>Aureobasidium</taxon>
    </lineage>
</organism>
<dbReference type="PANTHER" id="PTHR33119">
    <property type="entry name" value="IFI3P"/>
    <property type="match status" value="1"/>
</dbReference>
<dbReference type="PANTHER" id="PTHR33119:SF1">
    <property type="entry name" value="FE2OG DIOXYGENASE DOMAIN-CONTAINING PROTEIN"/>
    <property type="match status" value="1"/>
</dbReference>
<feature type="domain" description="DUF4246" evidence="2">
    <location>
        <begin position="21"/>
        <end position="81"/>
    </location>
</feature>
<dbReference type="InterPro" id="IPR049192">
    <property type="entry name" value="DUF4246_C"/>
</dbReference>
<evidence type="ECO:0000259" key="2">
    <source>
        <dbReference type="Pfam" id="PF21666"/>
    </source>
</evidence>
<comment type="caution">
    <text evidence="3">The sequence shown here is derived from an EMBL/GenBank/DDBJ whole genome shotgun (WGS) entry which is preliminary data.</text>
</comment>
<accession>A0ABR0TK68</accession>
<dbReference type="InterPro" id="IPR049207">
    <property type="entry name" value="DUF4246_N"/>
</dbReference>
<evidence type="ECO:0000313" key="4">
    <source>
        <dbReference type="Proteomes" id="UP001341245"/>
    </source>
</evidence>
<keyword evidence="4" id="KW-1185">Reference proteome</keyword>
<gene>
    <name evidence="3" type="ORF">QM012_009130</name>
</gene>
<name>A0ABR0TK68_AURPU</name>
<dbReference type="Pfam" id="PF21666">
    <property type="entry name" value="DUF4246_N"/>
    <property type="match status" value="1"/>
</dbReference>
<dbReference type="Pfam" id="PF14033">
    <property type="entry name" value="DUF4246"/>
    <property type="match status" value="1"/>
</dbReference>
<reference evidence="3 4" key="1">
    <citation type="submission" date="2023-11" db="EMBL/GenBank/DDBJ databases">
        <title>Draft genome sequence and annotation of the polyextremotolerant black yeast-like fungus Aureobasidium pullulans NRRL 62042.</title>
        <authorList>
            <person name="Dielentheis-Frenken M.R.E."/>
            <person name="Wibberg D."/>
            <person name="Blank L.M."/>
            <person name="Tiso T."/>
        </authorList>
    </citation>
    <scope>NUCLEOTIDE SEQUENCE [LARGE SCALE GENOMIC DNA]</scope>
    <source>
        <strain evidence="3 4">NRRL 62042</strain>
    </source>
</reference>
<proteinExistence type="predicted"/>
<evidence type="ECO:0000259" key="1">
    <source>
        <dbReference type="Pfam" id="PF14033"/>
    </source>
</evidence>
<dbReference type="Proteomes" id="UP001341245">
    <property type="component" value="Unassembled WGS sequence"/>
</dbReference>